<feature type="domain" description="Calponin-homology (CH)" evidence="3">
    <location>
        <begin position="28"/>
        <end position="133"/>
    </location>
</feature>
<gene>
    <name evidence="4" type="ORF">RDWZM_006609</name>
</gene>
<dbReference type="PROSITE" id="PS00019">
    <property type="entry name" value="ACTININ_1"/>
    <property type="match status" value="1"/>
</dbReference>
<dbReference type="PANTHER" id="PTHR11915">
    <property type="entry name" value="SPECTRIN/FILAMIN RELATED CYTOSKELETAL PROTEIN"/>
    <property type="match status" value="1"/>
</dbReference>
<name>A0A9Q0MA61_BLOTA</name>
<accession>A0A9Q0MA61</accession>
<sequence length="235" mass="28321">MTSHYNHFNWAQFERCTEKHFDLNRHDRQQKRTFTRWINQQFSLVNNDRINDLFYDLRNGHRLITLIEILTGQRLQREKIDRRLHHLQNVRNVLKFLDTNYDIRLINLRAEDIVDGNATLTLSLLWSIIYKFQIRNKEMIVEWCRKSTNINVKDFTYSWRDGSLLASIIRRYRPDLIGDTLQDIDSRQRLENIFQIAYEDLGIARLLEPEDVDCSHSDEKSILTYVAMLYDRLGD</sequence>
<evidence type="ECO:0000256" key="1">
    <source>
        <dbReference type="ARBA" id="ARBA00022737"/>
    </source>
</evidence>
<keyword evidence="1" id="KW-0677">Repeat</keyword>
<reference evidence="4" key="1">
    <citation type="submission" date="2022-12" db="EMBL/GenBank/DDBJ databases">
        <title>Genome assemblies of Blomia tropicalis.</title>
        <authorList>
            <person name="Cui Y."/>
        </authorList>
    </citation>
    <scope>NUCLEOTIDE SEQUENCE</scope>
    <source>
        <tissue evidence="4">Adult mites</tissue>
    </source>
</reference>
<organism evidence="4 5">
    <name type="scientific">Blomia tropicalis</name>
    <name type="common">Mite</name>
    <dbReference type="NCBI Taxonomy" id="40697"/>
    <lineage>
        <taxon>Eukaryota</taxon>
        <taxon>Metazoa</taxon>
        <taxon>Ecdysozoa</taxon>
        <taxon>Arthropoda</taxon>
        <taxon>Chelicerata</taxon>
        <taxon>Arachnida</taxon>
        <taxon>Acari</taxon>
        <taxon>Acariformes</taxon>
        <taxon>Sarcoptiformes</taxon>
        <taxon>Astigmata</taxon>
        <taxon>Glycyphagoidea</taxon>
        <taxon>Echimyopodidae</taxon>
        <taxon>Blomia</taxon>
    </lineage>
</organism>
<dbReference type="Proteomes" id="UP001142055">
    <property type="component" value="Chromosome 2"/>
</dbReference>
<protein>
    <recommendedName>
        <fullName evidence="3">Calponin-homology (CH) domain-containing protein</fullName>
    </recommendedName>
</protein>
<dbReference type="PROSITE" id="PS50021">
    <property type="entry name" value="CH"/>
    <property type="match status" value="2"/>
</dbReference>
<dbReference type="OMA" id="KPPKYQV"/>
<feature type="domain" description="Calponin-homology (CH)" evidence="3">
    <location>
        <begin position="134"/>
        <end position="234"/>
    </location>
</feature>
<comment type="caution">
    <text evidence="4">The sequence shown here is derived from an EMBL/GenBank/DDBJ whole genome shotgun (WGS) entry which is preliminary data.</text>
</comment>
<evidence type="ECO:0000259" key="3">
    <source>
        <dbReference type="PROSITE" id="PS50021"/>
    </source>
</evidence>
<dbReference type="SUPFAM" id="SSF47576">
    <property type="entry name" value="Calponin-homology domain, CH-domain"/>
    <property type="match status" value="1"/>
</dbReference>
<dbReference type="InterPro" id="IPR001589">
    <property type="entry name" value="Actinin_actin-bd_CS"/>
</dbReference>
<dbReference type="Gene3D" id="1.10.418.10">
    <property type="entry name" value="Calponin-like domain"/>
    <property type="match status" value="2"/>
</dbReference>
<evidence type="ECO:0000256" key="2">
    <source>
        <dbReference type="ARBA" id="ARBA00023203"/>
    </source>
</evidence>
<dbReference type="AlphaFoldDB" id="A0A9Q0MA61"/>
<dbReference type="SMART" id="SM00033">
    <property type="entry name" value="CH"/>
    <property type="match status" value="2"/>
</dbReference>
<dbReference type="InterPro" id="IPR001715">
    <property type="entry name" value="CH_dom"/>
</dbReference>
<evidence type="ECO:0000313" key="5">
    <source>
        <dbReference type="Proteomes" id="UP001142055"/>
    </source>
</evidence>
<dbReference type="EMBL" id="JAPWDV010000002">
    <property type="protein sequence ID" value="KAJ6220797.1"/>
    <property type="molecule type" value="Genomic_DNA"/>
</dbReference>
<dbReference type="InterPro" id="IPR036872">
    <property type="entry name" value="CH_dom_sf"/>
</dbReference>
<dbReference type="Pfam" id="PF00307">
    <property type="entry name" value="CH"/>
    <property type="match status" value="2"/>
</dbReference>
<keyword evidence="5" id="KW-1185">Reference proteome</keyword>
<evidence type="ECO:0000313" key="4">
    <source>
        <dbReference type="EMBL" id="KAJ6220797.1"/>
    </source>
</evidence>
<dbReference type="GO" id="GO:0003779">
    <property type="term" value="F:actin binding"/>
    <property type="evidence" value="ECO:0007669"/>
    <property type="project" value="UniProtKB-KW"/>
</dbReference>
<proteinExistence type="predicted"/>
<dbReference type="PROSITE" id="PS00020">
    <property type="entry name" value="ACTININ_2"/>
    <property type="match status" value="1"/>
</dbReference>
<keyword evidence="2" id="KW-0009">Actin-binding</keyword>